<dbReference type="Proteomes" id="UP000754883">
    <property type="component" value="Unassembled WGS sequence"/>
</dbReference>
<dbReference type="EMBL" id="CABFNO020001404">
    <property type="protein sequence ID" value="CAG9986363.1"/>
    <property type="molecule type" value="Genomic_DNA"/>
</dbReference>
<evidence type="ECO:0000256" key="1">
    <source>
        <dbReference type="SAM" id="MobiDB-lite"/>
    </source>
</evidence>
<evidence type="ECO:0000313" key="2">
    <source>
        <dbReference type="EMBL" id="CAG9986363.1"/>
    </source>
</evidence>
<dbReference type="SUPFAM" id="SSF56112">
    <property type="entry name" value="Protein kinase-like (PK-like)"/>
    <property type="match status" value="1"/>
</dbReference>
<evidence type="ECO:0008006" key="4">
    <source>
        <dbReference type="Google" id="ProtNLM"/>
    </source>
</evidence>
<protein>
    <recommendedName>
        <fullName evidence="4">Aminoglycoside phosphotransferase domain-containing protein</fullName>
    </recommendedName>
</protein>
<dbReference type="PANTHER" id="PTHR21310">
    <property type="entry name" value="AMINOGLYCOSIDE PHOSPHOTRANSFERASE-RELATED-RELATED"/>
    <property type="match status" value="1"/>
</dbReference>
<proteinExistence type="predicted"/>
<dbReference type="InterPro" id="IPR051678">
    <property type="entry name" value="AGP_Transferase"/>
</dbReference>
<comment type="caution">
    <text evidence="2">The sequence shown here is derived from an EMBL/GenBank/DDBJ whole genome shotgun (WGS) entry which is preliminary data.</text>
</comment>
<organism evidence="2 3">
    <name type="scientific">Clonostachys byssicola</name>
    <dbReference type="NCBI Taxonomy" id="160290"/>
    <lineage>
        <taxon>Eukaryota</taxon>
        <taxon>Fungi</taxon>
        <taxon>Dikarya</taxon>
        <taxon>Ascomycota</taxon>
        <taxon>Pezizomycotina</taxon>
        <taxon>Sordariomycetes</taxon>
        <taxon>Hypocreomycetidae</taxon>
        <taxon>Hypocreales</taxon>
        <taxon>Bionectriaceae</taxon>
        <taxon>Clonostachys</taxon>
    </lineage>
</organism>
<accession>A0A9N9UBH9</accession>
<feature type="region of interest" description="Disordered" evidence="1">
    <location>
        <begin position="362"/>
        <end position="384"/>
    </location>
</feature>
<feature type="compositionally biased region" description="Basic and acidic residues" evidence="1">
    <location>
        <begin position="375"/>
        <end position="384"/>
    </location>
</feature>
<keyword evidence="3" id="KW-1185">Reference proteome</keyword>
<dbReference type="AlphaFoldDB" id="A0A9N9UBH9"/>
<reference evidence="3" key="1">
    <citation type="submission" date="2019-06" db="EMBL/GenBank/DDBJ databases">
        <authorList>
            <person name="Broberg M."/>
        </authorList>
    </citation>
    <scope>NUCLEOTIDE SEQUENCE [LARGE SCALE GENOMIC DNA]</scope>
</reference>
<sequence length="384" mass="43293">MPGTSICDSVVQVAPNAWKLGDLIICERVGTGPVNGAAVTSWRDEEGILWYLRRGRKSDTRYFGTGRYAPPYHRSGTSGAIWKLGGMYVKVKAWTDGLDPESDTLKIIHETCQGVPVPQVIAHWVDKKMNRSFIILRPLAGQMLLHAWPSLSPELRQHVANQVADACEIMAKHSATYMGSAADPLNGCRDHYLCPERPVSIPSWKPISLPRIDEWNGQEYFDPFQIGRVFYLYHPELEPTNIFVTPDGRVTGILDWERAGYFPRCWISTKPQVADEFLLDAGPGVPDVTEWQRRLSTTLEERGFIPEREEWEEFRGRVSGTVSRAVSFAKFFVAQHEEAEAEAEDDDVPMEEPIPMIMDEPVPMDEPGEASGTNGHHDPHDAWH</sequence>
<dbReference type="InterPro" id="IPR011009">
    <property type="entry name" value="Kinase-like_dom_sf"/>
</dbReference>
<evidence type="ECO:0000313" key="3">
    <source>
        <dbReference type="Proteomes" id="UP000754883"/>
    </source>
</evidence>
<gene>
    <name evidence="2" type="ORF">CBYS24578_00012640</name>
</gene>
<reference evidence="2 3" key="2">
    <citation type="submission" date="2021-10" db="EMBL/GenBank/DDBJ databases">
        <authorList>
            <person name="Piombo E."/>
        </authorList>
    </citation>
    <scope>NUCLEOTIDE SEQUENCE [LARGE SCALE GENOMIC DNA]</scope>
</reference>
<dbReference type="PANTHER" id="PTHR21310:SF58">
    <property type="entry name" value="AMINOGLYCOSIDE PHOSPHOTRANSFERASE DOMAIN-CONTAINING PROTEIN"/>
    <property type="match status" value="1"/>
</dbReference>
<dbReference type="OrthoDB" id="10003767at2759"/>
<name>A0A9N9UBH9_9HYPO</name>